<protein>
    <submittedName>
        <fullName evidence="2">Uncharacterized protein</fullName>
    </submittedName>
</protein>
<keyword evidence="3" id="KW-1185">Reference proteome</keyword>
<proteinExistence type="predicted"/>
<gene>
    <name evidence="2" type="ORF">ARMSODRAFT_975066</name>
</gene>
<evidence type="ECO:0000256" key="1">
    <source>
        <dbReference type="SAM" id="MobiDB-lite"/>
    </source>
</evidence>
<organism evidence="2 3">
    <name type="scientific">Armillaria solidipes</name>
    <dbReference type="NCBI Taxonomy" id="1076256"/>
    <lineage>
        <taxon>Eukaryota</taxon>
        <taxon>Fungi</taxon>
        <taxon>Dikarya</taxon>
        <taxon>Basidiomycota</taxon>
        <taxon>Agaricomycotina</taxon>
        <taxon>Agaricomycetes</taxon>
        <taxon>Agaricomycetidae</taxon>
        <taxon>Agaricales</taxon>
        <taxon>Marasmiineae</taxon>
        <taxon>Physalacriaceae</taxon>
        <taxon>Armillaria</taxon>
    </lineage>
</organism>
<name>A0A2H3BEL5_9AGAR</name>
<reference evidence="3" key="1">
    <citation type="journal article" date="2017" name="Nat. Ecol. Evol.">
        <title>Genome expansion and lineage-specific genetic innovations in the forest pathogenic fungi Armillaria.</title>
        <authorList>
            <person name="Sipos G."/>
            <person name="Prasanna A.N."/>
            <person name="Walter M.C."/>
            <person name="O'Connor E."/>
            <person name="Balint B."/>
            <person name="Krizsan K."/>
            <person name="Kiss B."/>
            <person name="Hess J."/>
            <person name="Varga T."/>
            <person name="Slot J."/>
            <person name="Riley R."/>
            <person name="Boka B."/>
            <person name="Rigling D."/>
            <person name="Barry K."/>
            <person name="Lee J."/>
            <person name="Mihaltcheva S."/>
            <person name="LaButti K."/>
            <person name="Lipzen A."/>
            <person name="Waldron R."/>
            <person name="Moloney N.M."/>
            <person name="Sperisen C."/>
            <person name="Kredics L."/>
            <person name="Vagvoelgyi C."/>
            <person name="Patrignani A."/>
            <person name="Fitzpatrick D."/>
            <person name="Nagy I."/>
            <person name="Doyle S."/>
            <person name="Anderson J.B."/>
            <person name="Grigoriev I.V."/>
            <person name="Gueldener U."/>
            <person name="Muensterkoetter M."/>
            <person name="Nagy L.G."/>
        </authorList>
    </citation>
    <scope>NUCLEOTIDE SEQUENCE [LARGE SCALE GENOMIC DNA]</scope>
    <source>
        <strain evidence="3">28-4</strain>
    </source>
</reference>
<evidence type="ECO:0000313" key="2">
    <source>
        <dbReference type="EMBL" id="PBK69321.1"/>
    </source>
</evidence>
<evidence type="ECO:0000313" key="3">
    <source>
        <dbReference type="Proteomes" id="UP000218334"/>
    </source>
</evidence>
<dbReference type="AlphaFoldDB" id="A0A2H3BEL5"/>
<dbReference type="EMBL" id="KZ293429">
    <property type="protein sequence ID" value="PBK69321.1"/>
    <property type="molecule type" value="Genomic_DNA"/>
</dbReference>
<dbReference type="Proteomes" id="UP000218334">
    <property type="component" value="Unassembled WGS sequence"/>
</dbReference>
<accession>A0A2H3BEL5</accession>
<sequence length="177" mass="19415">MASPSIKLTKTHASICSSHCRIHRDTEWESYLGPRVQEGRESESLVGPGAVHYSFAFLLHAVLLHCFPGYRLTVAKSGLALVGPRVVVKNYIGILDAPRVGSEPTPTNRPGMLAERIRGQNGKGSRRDPTSSACIEASPRPQDFVYSYWEAHITRRVSSIVAIDEEKKISYIGGPEG</sequence>
<feature type="region of interest" description="Disordered" evidence="1">
    <location>
        <begin position="102"/>
        <end position="134"/>
    </location>
</feature>